<evidence type="ECO:0000256" key="2">
    <source>
        <dbReference type="ARBA" id="ARBA00022741"/>
    </source>
</evidence>
<comment type="caution">
    <text evidence="6">The sequence shown here is derived from an EMBL/GenBank/DDBJ whole genome shotgun (WGS) entry which is preliminary data.</text>
</comment>
<keyword evidence="7" id="KW-1185">Reference proteome</keyword>
<comment type="similarity">
    <text evidence="1">Belongs to the TRAFAC class TrmE-Era-EngA-EngB-Septin-like GTPase superfamily. AIG1/Toc34/Toc159-like paraseptin GTPase family. IAN subfamily.</text>
</comment>
<feature type="compositionally biased region" description="Polar residues" evidence="4">
    <location>
        <begin position="204"/>
        <end position="214"/>
    </location>
</feature>
<dbReference type="GO" id="GO:0005525">
    <property type="term" value="F:GTP binding"/>
    <property type="evidence" value="ECO:0007669"/>
    <property type="project" value="UniProtKB-KW"/>
</dbReference>
<keyword evidence="3" id="KW-0342">GTP-binding</keyword>
<organism evidence="6 7">
    <name type="scientific">Coregonus suidteri</name>
    <dbReference type="NCBI Taxonomy" id="861788"/>
    <lineage>
        <taxon>Eukaryota</taxon>
        <taxon>Metazoa</taxon>
        <taxon>Chordata</taxon>
        <taxon>Craniata</taxon>
        <taxon>Vertebrata</taxon>
        <taxon>Euteleostomi</taxon>
        <taxon>Actinopterygii</taxon>
        <taxon>Neopterygii</taxon>
        <taxon>Teleostei</taxon>
        <taxon>Protacanthopterygii</taxon>
        <taxon>Salmoniformes</taxon>
        <taxon>Salmonidae</taxon>
        <taxon>Coregoninae</taxon>
        <taxon>Coregonus</taxon>
    </lineage>
</organism>
<dbReference type="Gene3D" id="3.40.50.300">
    <property type="entry name" value="P-loop containing nucleotide triphosphate hydrolases"/>
    <property type="match status" value="2"/>
</dbReference>
<dbReference type="Pfam" id="PF04548">
    <property type="entry name" value="AIG1"/>
    <property type="match status" value="2"/>
</dbReference>
<sequence>MWQSKKRRMYQSSQRTPGDKYTIILLGKKDALKRHIGNRILGIDEAFKNTLKECEQQVNSSTNVVVINTPDDLINEEFQVANLQIVDCMAHSQPGPNLFLLVIEEGHATPKEVKHQVDQLKYTFGEDMTENMIIVLPDSHHYKAFKKESKLKFCTIDDVDKPMLNNLHPYRFNYDEFMTKRRYFLESKNKSQDKTERPGRADQDSWQGPPLTNTEHSRNGPRHQNPANHQSDLCNTVNIVLLGQTGVGKSASGNTILGKQMFLSETRFEPVTRECQVEEKKMSNTVFRIIDTPDFFDEDVDESVRKEQMDFCRDLCQTGSSVCLLVIQIGRFTDGERKILYNLENSFGRDVLKKVLFSLLMERT</sequence>
<gene>
    <name evidence="6" type="ORF">J4Q44_G00140670</name>
</gene>
<evidence type="ECO:0000313" key="6">
    <source>
        <dbReference type="EMBL" id="KAK6314538.1"/>
    </source>
</evidence>
<keyword evidence="2" id="KW-0547">Nucleotide-binding</keyword>
<dbReference type="PANTHER" id="PTHR10903:SF188">
    <property type="entry name" value="GTPASE IMAP FAMILY MEMBER 2-LIKE-RELATED"/>
    <property type="match status" value="1"/>
</dbReference>
<evidence type="ECO:0000259" key="5">
    <source>
        <dbReference type="PROSITE" id="PS51720"/>
    </source>
</evidence>
<dbReference type="SUPFAM" id="SSF52540">
    <property type="entry name" value="P-loop containing nucleoside triphosphate hydrolases"/>
    <property type="match status" value="1"/>
</dbReference>
<feature type="compositionally biased region" description="Basic and acidic residues" evidence="4">
    <location>
        <begin position="188"/>
        <end position="203"/>
    </location>
</feature>
<evidence type="ECO:0000313" key="7">
    <source>
        <dbReference type="Proteomes" id="UP001356427"/>
    </source>
</evidence>
<proteinExistence type="inferred from homology"/>
<name>A0AAN8QXR9_9TELE</name>
<reference evidence="6 7" key="1">
    <citation type="submission" date="2021-04" db="EMBL/GenBank/DDBJ databases">
        <authorList>
            <person name="De Guttry C."/>
            <person name="Zahm M."/>
            <person name="Klopp C."/>
            <person name="Cabau C."/>
            <person name="Louis A."/>
            <person name="Berthelot C."/>
            <person name="Parey E."/>
            <person name="Roest Crollius H."/>
            <person name="Montfort J."/>
            <person name="Robinson-Rechavi M."/>
            <person name="Bucao C."/>
            <person name="Bouchez O."/>
            <person name="Gislard M."/>
            <person name="Lluch J."/>
            <person name="Milhes M."/>
            <person name="Lampietro C."/>
            <person name="Lopez Roques C."/>
            <person name="Donnadieu C."/>
            <person name="Braasch I."/>
            <person name="Desvignes T."/>
            <person name="Postlethwait J."/>
            <person name="Bobe J."/>
            <person name="Wedekind C."/>
            <person name="Guiguen Y."/>
        </authorList>
    </citation>
    <scope>NUCLEOTIDE SEQUENCE [LARGE SCALE GENOMIC DNA]</scope>
    <source>
        <strain evidence="6">Cs_M1</strain>
        <tissue evidence="6">Blood</tissue>
    </source>
</reference>
<dbReference type="EMBL" id="JAGTTL010000012">
    <property type="protein sequence ID" value="KAK6314538.1"/>
    <property type="molecule type" value="Genomic_DNA"/>
</dbReference>
<dbReference type="InterPro" id="IPR027417">
    <property type="entry name" value="P-loop_NTPase"/>
</dbReference>
<evidence type="ECO:0000256" key="1">
    <source>
        <dbReference type="ARBA" id="ARBA00008535"/>
    </source>
</evidence>
<evidence type="ECO:0000256" key="3">
    <source>
        <dbReference type="ARBA" id="ARBA00023134"/>
    </source>
</evidence>
<dbReference type="Proteomes" id="UP001356427">
    <property type="component" value="Unassembled WGS sequence"/>
</dbReference>
<accession>A0AAN8QXR9</accession>
<feature type="region of interest" description="Disordered" evidence="4">
    <location>
        <begin position="188"/>
        <end position="230"/>
    </location>
</feature>
<dbReference type="PANTHER" id="PTHR10903">
    <property type="entry name" value="GTPASE, IMAP FAMILY MEMBER-RELATED"/>
    <property type="match status" value="1"/>
</dbReference>
<protein>
    <recommendedName>
        <fullName evidence="5">AIG1-type G domain-containing protein</fullName>
    </recommendedName>
</protein>
<feature type="domain" description="AIG1-type G" evidence="5">
    <location>
        <begin position="234"/>
        <end position="364"/>
    </location>
</feature>
<dbReference type="InterPro" id="IPR006703">
    <property type="entry name" value="G_AIG1"/>
</dbReference>
<evidence type="ECO:0000256" key="4">
    <source>
        <dbReference type="SAM" id="MobiDB-lite"/>
    </source>
</evidence>
<dbReference type="PROSITE" id="PS51720">
    <property type="entry name" value="G_AIG1"/>
    <property type="match status" value="1"/>
</dbReference>
<dbReference type="AlphaFoldDB" id="A0AAN8QXR9"/>
<dbReference type="InterPro" id="IPR045058">
    <property type="entry name" value="GIMA/IAN/Toc"/>
</dbReference>